<dbReference type="EMBL" id="MCGT01000032">
    <property type="protein sequence ID" value="ORX47798.1"/>
    <property type="molecule type" value="Genomic_DNA"/>
</dbReference>
<feature type="domain" description="Transcription initiation factor TFIID component TAF4 C-terminal" evidence="10">
    <location>
        <begin position="18"/>
        <end position="322"/>
    </location>
</feature>
<gene>
    <name evidence="11" type="ORF">DM01DRAFT_1339021</name>
</gene>
<dbReference type="PANTHER" id="PTHR15138">
    <property type="entry name" value="TRANSCRIPTION INITIATION FACTOR TFIID SUBUNIT 4"/>
    <property type="match status" value="1"/>
</dbReference>
<keyword evidence="4" id="KW-0805">Transcription regulation</keyword>
<accession>A0A1X2G8M7</accession>
<dbReference type="GO" id="GO:0005669">
    <property type="term" value="C:transcription factor TFIID complex"/>
    <property type="evidence" value="ECO:0007669"/>
    <property type="project" value="InterPro"/>
</dbReference>
<evidence type="ECO:0000256" key="4">
    <source>
        <dbReference type="ARBA" id="ARBA00023015"/>
    </source>
</evidence>
<evidence type="ECO:0000256" key="1">
    <source>
        <dbReference type="ARBA" id="ARBA00004123"/>
    </source>
</evidence>
<dbReference type="Proteomes" id="UP000242146">
    <property type="component" value="Unassembled WGS sequence"/>
</dbReference>
<dbReference type="GO" id="GO:0006367">
    <property type="term" value="P:transcription initiation at RNA polymerase II promoter"/>
    <property type="evidence" value="ECO:0007669"/>
    <property type="project" value="TreeGrafter"/>
</dbReference>
<evidence type="ECO:0000256" key="7">
    <source>
        <dbReference type="ARBA" id="ARBA00025346"/>
    </source>
</evidence>
<evidence type="ECO:0000259" key="10">
    <source>
        <dbReference type="Pfam" id="PF05236"/>
    </source>
</evidence>
<protein>
    <recommendedName>
        <fullName evidence="3">Transcription initiation factor TFIID subunit 4</fullName>
    </recommendedName>
    <alternativeName>
        <fullName evidence="8">TBP-associated factor 4</fullName>
    </alternativeName>
</protein>
<organism evidence="11 12">
    <name type="scientific">Hesseltinella vesiculosa</name>
    <dbReference type="NCBI Taxonomy" id="101127"/>
    <lineage>
        <taxon>Eukaryota</taxon>
        <taxon>Fungi</taxon>
        <taxon>Fungi incertae sedis</taxon>
        <taxon>Mucoromycota</taxon>
        <taxon>Mucoromycotina</taxon>
        <taxon>Mucoromycetes</taxon>
        <taxon>Mucorales</taxon>
        <taxon>Cunninghamellaceae</taxon>
        <taxon>Hesseltinella</taxon>
    </lineage>
</organism>
<evidence type="ECO:0000256" key="9">
    <source>
        <dbReference type="SAM" id="MobiDB-lite"/>
    </source>
</evidence>
<dbReference type="GO" id="GO:0003677">
    <property type="term" value="F:DNA binding"/>
    <property type="evidence" value="ECO:0007669"/>
    <property type="project" value="TreeGrafter"/>
</dbReference>
<sequence length="344" mass="36805">MNHSFNSANQDTQYLGIQNAASESTIMNLETIFTNVDKLASSMKIQHVDQNALQYIAQATQSRLLGLISNMVDASQHRARSQEVNPNQSLTGLSDCKLMDVTDVKKQLSALDRVDRESERQRKRAIIDREKTSNSGDEGDEATEDNDESGKGAQASGGAGPAPKKTKKALKKKKKDGSSGGGARDIANDSMKKSTNETALMLAGGVLKSWMMSTDDSSVHSLQPGGSDAASPVLINAGKDMDAFKGNSSAAVPLEQTDISTGMERGGRGRPRGRKPDISKRSRGTFGSSSLRSSSFHPGPFGGDKQPRKVTLSDAMCALERELDSGSESGGKALLRSYNSRLYL</sequence>
<comment type="subcellular location">
    <subcellularLocation>
        <location evidence="1">Nucleus</location>
    </subcellularLocation>
</comment>
<dbReference type="GO" id="GO:0016251">
    <property type="term" value="F:RNA polymerase II general transcription initiation factor activity"/>
    <property type="evidence" value="ECO:0007669"/>
    <property type="project" value="TreeGrafter"/>
</dbReference>
<dbReference type="InterPro" id="IPR045144">
    <property type="entry name" value="TAF4"/>
</dbReference>
<dbReference type="OrthoDB" id="21060at2759"/>
<dbReference type="PANTHER" id="PTHR15138:SF14">
    <property type="entry name" value="TRANSCRIPTION INITIATION FACTOR TFIID SUBUNIT 4"/>
    <property type="match status" value="1"/>
</dbReference>
<feature type="compositionally biased region" description="Basic and acidic residues" evidence="9">
    <location>
        <begin position="186"/>
        <end position="195"/>
    </location>
</feature>
<feature type="compositionally biased region" description="Low complexity" evidence="9">
    <location>
        <begin position="284"/>
        <end position="296"/>
    </location>
</feature>
<dbReference type="CDD" id="cd08045">
    <property type="entry name" value="HFD_TAF4"/>
    <property type="match status" value="1"/>
</dbReference>
<feature type="compositionally biased region" description="Acidic residues" evidence="9">
    <location>
        <begin position="137"/>
        <end position="147"/>
    </location>
</feature>
<feature type="compositionally biased region" description="Basic and acidic residues" evidence="9">
    <location>
        <begin position="113"/>
        <end position="132"/>
    </location>
</feature>
<evidence type="ECO:0000256" key="6">
    <source>
        <dbReference type="ARBA" id="ARBA00023242"/>
    </source>
</evidence>
<comment type="caution">
    <text evidence="11">The sequence shown here is derived from an EMBL/GenBank/DDBJ whole genome shotgun (WGS) entry which is preliminary data.</text>
</comment>
<reference evidence="11 12" key="1">
    <citation type="submission" date="2016-07" db="EMBL/GenBank/DDBJ databases">
        <title>Pervasive Adenine N6-methylation of Active Genes in Fungi.</title>
        <authorList>
            <consortium name="DOE Joint Genome Institute"/>
            <person name="Mondo S.J."/>
            <person name="Dannebaum R.O."/>
            <person name="Kuo R.C."/>
            <person name="Labutti K."/>
            <person name="Haridas S."/>
            <person name="Kuo A."/>
            <person name="Salamov A."/>
            <person name="Ahrendt S.R."/>
            <person name="Lipzen A."/>
            <person name="Sullivan W."/>
            <person name="Andreopoulos W.B."/>
            <person name="Clum A."/>
            <person name="Lindquist E."/>
            <person name="Daum C."/>
            <person name="Ramamoorthy G.K."/>
            <person name="Gryganskyi A."/>
            <person name="Culley D."/>
            <person name="Magnuson J.K."/>
            <person name="James T.Y."/>
            <person name="O'Malley M.A."/>
            <person name="Stajich J.E."/>
            <person name="Spatafora J.W."/>
            <person name="Visel A."/>
            <person name="Grigoriev I.V."/>
        </authorList>
    </citation>
    <scope>NUCLEOTIDE SEQUENCE [LARGE SCALE GENOMIC DNA]</scope>
    <source>
        <strain evidence="11 12">NRRL 3301</strain>
    </source>
</reference>
<evidence type="ECO:0000256" key="8">
    <source>
        <dbReference type="ARBA" id="ARBA00031747"/>
    </source>
</evidence>
<keyword evidence="6" id="KW-0539">Nucleus</keyword>
<evidence type="ECO:0000313" key="12">
    <source>
        <dbReference type="Proteomes" id="UP000242146"/>
    </source>
</evidence>
<dbReference type="Pfam" id="PF05236">
    <property type="entry name" value="TAF4"/>
    <property type="match status" value="1"/>
</dbReference>
<feature type="region of interest" description="Disordered" evidence="9">
    <location>
        <begin position="248"/>
        <end position="344"/>
    </location>
</feature>
<feature type="region of interest" description="Disordered" evidence="9">
    <location>
        <begin position="113"/>
        <end position="195"/>
    </location>
</feature>
<evidence type="ECO:0000256" key="5">
    <source>
        <dbReference type="ARBA" id="ARBA00023163"/>
    </source>
</evidence>
<feature type="non-terminal residue" evidence="11">
    <location>
        <position position="344"/>
    </location>
</feature>
<comment type="function">
    <text evidence="7">Functions as a component of the DNA-binding general transcription factor complex TFIID. Binding of TFIID to a promoter (with or without TATA element) is the initial step in pre-initiation complex (PIC) formation. TFIID plays a key role in the regulation of gene expression by RNA polymerase II through different activities such as transcription activator interaction, core promoter recognition and selectivity, TFIIA and TFIIB interaction, chromatin modification (histone acetylation by TAF1), facilitation of DNA opening and initiation of transcription.</text>
</comment>
<proteinExistence type="inferred from homology"/>
<dbReference type="STRING" id="101127.A0A1X2G8M7"/>
<dbReference type="InterPro" id="IPR007900">
    <property type="entry name" value="TAF4_C"/>
</dbReference>
<comment type="similarity">
    <text evidence="2">Belongs to the TAF4 family.</text>
</comment>
<dbReference type="AlphaFoldDB" id="A0A1X2G8M7"/>
<keyword evidence="5" id="KW-0804">Transcription</keyword>
<evidence type="ECO:0000313" key="11">
    <source>
        <dbReference type="EMBL" id="ORX47798.1"/>
    </source>
</evidence>
<name>A0A1X2G8M7_9FUNG</name>
<feature type="compositionally biased region" description="Basic residues" evidence="9">
    <location>
        <begin position="164"/>
        <end position="175"/>
    </location>
</feature>
<keyword evidence="12" id="KW-1185">Reference proteome</keyword>
<evidence type="ECO:0000256" key="2">
    <source>
        <dbReference type="ARBA" id="ARBA00006178"/>
    </source>
</evidence>
<evidence type="ECO:0000256" key="3">
    <source>
        <dbReference type="ARBA" id="ARBA00017306"/>
    </source>
</evidence>